<evidence type="ECO:0000313" key="3">
    <source>
        <dbReference type="Proteomes" id="UP000444721"/>
    </source>
</evidence>
<keyword evidence="3" id="KW-1185">Reference proteome</keyword>
<gene>
    <name evidence="2" type="ORF">FDP41_011600</name>
</gene>
<dbReference type="VEuPathDB" id="AmoebaDB:FDP41_011600"/>
<reference evidence="2 3" key="1">
    <citation type="journal article" date="2019" name="Sci. Rep.">
        <title>Nanopore sequencing improves the draft genome of the human pathogenic amoeba Naegleria fowleri.</title>
        <authorList>
            <person name="Liechti N."/>
            <person name="Schurch N."/>
            <person name="Bruggmann R."/>
            <person name="Wittwer M."/>
        </authorList>
    </citation>
    <scope>NUCLEOTIDE SEQUENCE [LARGE SCALE GENOMIC DNA]</scope>
    <source>
        <strain evidence="2 3">ATCC 30894</strain>
    </source>
</reference>
<dbReference type="OrthoDB" id="10648456at2759"/>
<sequence length="253" mass="27573">MAPSTPPLSSSGSCASASSSSSSPSSNTINHQQQSCASTHCPTKQFIFHAIDPCAQEVKRKKDREFMASQMFHGLIFRPSKYMGMLKIKSSTTNGSSNNLNTALERQSHETRAVETCANNYDLNCGVRSESSFACNMLYNLQCGIDNGCCNSRLSCLNSSPYQIAHACASLPILSPLNTTRTPSRSIHHQATKKPHSIEKTYHMKSILTQTSKSTPCLALSMHHNPLPTEASSNTLSVTRKIRTSISISELLN</sequence>
<feature type="region of interest" description="Disordered" evidence="1">
    <location>
        <begin position="1"/>
        <end position="31"/>
    </location>
</feature>
<accession>A0A6A5CAG9</accession>
<dbReference type="AlphaFoldDB" id="A0A6A5CAG9"/>
<dbReference type="Proteomes" id="UP000444721">
    <property type="component" value="Unassembled WGS sequence"/>
</dbReference>
<dbReference type="GeneID" id="68118815"/>
<dbReference type="VEuPathDB" id="AmoebaDB:NF0120010"/>
<dbReference type="RefSeq" id="XP_044567383.1">
    <property type="nucleotide sequence ID" value="XM_044702027.1"/>
</dbReference>
<comment type="caution">
    <text evidence="2">The sequence shown here is derived from an EMBL/GenBank/DDBJ whole genome shotgun (WGS) entry which is preliminary data.</text>
</comment>
<name>A0A6A5CAG9_NAEFO</name>
<organism evidence="2 3">
    <name type="scientific">Naegleria fowleri</name>
    <name type="common">Brain eating amoeba</name>
    <dbReference type="NCBI Taxonomy" id="5763"/>
    <lineage>
        <taxon>Eukaryota</taxon>
        <taxon>Discoba</taxon>
        <taxon>Heterolobosea</taxon>
        <taxon>Tetramitia</taxon>
        <taxon>Eutetramitia</taxon>
        <taxon>Vahlkampfiidae</taxon>
        <taxon>Naegleria</taxon>
    </lineage>
</organism>
<dbReference type="EMBL" id="VFQX01000009">
    <property type="protein sequence ID" value="KAF0982670.1"/>
    <property type="molecule type" value="Genomic_DNA"/>
</dbReference>
<evidence type="ECO:0000256" key="1">
    <source>
        <dbReference type="SAM" id="MobiDB-lite"/>
    </source>
</evidence>
<feature type="compositionally biased region" description="Low complexity" evidence="1">
    <location>
        <begin position="7"/>
        <end position="26"/>
    </location>
</feature>
<protein>
    <submittedName>
        <fullName evidence="2">Uncharacterized protein</fullName>
    </submittedName>
</protein>
<proteinExistence type="predicted"/>
<evidence type="ECO:0000313" key="2">
    <source>
        <dbReference type="EMBL" id="KAF0982670.1"/>
    </source>
</evidence>